<dbReference type="RefSeq" id="WP_220109078.1">
    <property type="nucleotide sequence ID" value="NZ_JAHZST010000004.1"/>
</dbReference>
<keyword evidence="1" id="KW-0560">Oxidoreductase</keyword>
<evidence type="ECO:0000313" key="1">
    <source>
        <dbReference type="EMBL" id="MBW8183457.1"/>
    </source>
</evidence>
<dbReference type="Gene3D" id="1.20.120.400">
    <property type="entry name" value="Nickel-containing superoxide dismutase"/>
    <property type="match status" value="1"/>
</dbReference>
<organism evidence="1 2">
    <name type="scientific">Shewanella nanhaiensis</name>
    <dbReference type="NCBI Taxonomy" id="2864872"/>
    <lineage>
        <taxon>Bacteria</taxon>
        <taxon>Pseudomonadati</taxon>
        <taxon>Pseudomonadota</taxon>
        <taxon>Gammaproteobacteria</taxon>
        <taxon>Alteromonadales</taxon>
        <taxon>Shewanellaceae</taxon>
        <taxon>Shewanella</taxon>
    </lineage>
</organism>
<evidence type="ECO:0000313" key="2">
    <source>
        <dbReference type="Proteomes" id="UP001195963"/>
    </source>
</evidence>
<dbReference type="InterPro" id="IPR036502">
    <property type="entry name" value="NiSOD_sf"/>
</dbReference>
<dbReference type="GO" id="GO:0004784">
    <property type="term" value="F:superoxide dismutase activity"/>
    <property type="evidence" value="ECO:0007669"/>
    <property type="project" value="UniProtKB-EC"/>
</dbReference>
<accession>A0ABS7E1A6</accession>
<comment type="caution">
    <text evidence="1">The sequence shown here is derived from an EMBL/GenBank/DDBJ whole genome shotgun (WGS) entry which is preliminary data.</text>
</comment>
<keyword evidence="2" id="KW-1185">Reference proteome</keyword>
<dbReference type="EMBL" id="JAHZST010000004">
    <property type="protein sequence ID" value="MBW8183457.1"/>
    <property type="molecule type" value="Genomic_DNA"/>
</dbReference>
<gene>
    <name evidence="1" type="primary">sodN</name>
    <name evidence="1" type="ORF">K0625_07235</name>
</gene>
<sequence>MLYTLLNLRDKNRPFTRVSAHCDIPCKIYDPITAQLAVLTMIRMVDLLEELAAKPEPSANDHAQFSRLVAEKESHGRKVKDEINVIWGDYIKQPQLELFPELHELTHSIMLNASQAKQHISREACLTLLEKVNRFADIFWQTKGVETYQATCPYPPSETLVYPKLT</sequence>
<protein>
    <submittedName>
        <fullName evidence="1">Superoxide dismutase, Ni</fullName>
        <ecNumber evidence="1">1.15.1.1</ecNumber>
    </submittedName>
</protein>
<dbReference type="EC" id="1.15.1.1" evidence="1"/>
<proteinExistence type="predicted"/>
<name>A0ABS7E1A6_9GAMM</name>
<reference evidence="1 2" key="1">
    <citation type="submission" date="2021-07" db="EMBL/GenBank/DDBJ databases">
        <title>Shewanella sp. nov, isolated from SCS.</title>
        <authorList>
            <person name="Cao W.R."/>
        </authorList>
    </citation>
    <scope>NUCLEOTIDE SEQUENCE [LARGE SCALE GENOMIC DNA]</scope>
    <source>
        <strain evidence="1 2">NR704-98</strain>
    </source>
</reference>
<dbReference type="InterPro" id="IPR014123">
    <property type="entry name" value="Superoxide_dismutase_Ni-type"/>
</dbReference>
<dbReference type="NCBIfam" id="TIGR02753">
    <property type="entry name" value="sodN"/>
    <property type="match status" value="1"/>
</dbReference>
<dbReference type="Pfam" id="PF09055">
    <property type="entry name" value="Sod_Ni"/>
    <property type="match status" value="1"/>
</dbReference>
<dbReference type="Proteomes" id="UP001195963">
    <property type="component" value="Unassembled WGS sequence"/>
</dbReference>
<dbReference type="SUPFAM" id="SSF109770">
    <property type="entry name" value="Nickel-containing superoxide dismutase, NiSOD"/>
    <property type="match status" value="1"/>
</dbReference>